<accession>A0A934I8F0</accession>
<reference evidence="12" key="1">
    <citation type="submission" date="2020-12" db="EMBL/GenBank/DDBJ databases">
        <title>Genome public.</title>
        <authorList>
            <person name="Sun Q."/>
        </authorList>
    </citation>
    <scope>NUCLEOTIDE SEQUENCE</scope>
    <source>
        <strain evidence="12">CCM 8863</strain>
    </source>
</reference>
<evidence type="ECO:0000256" key="5">
    <source>
        <dbReference type="ARBA" id="ARBA00023088"/>
    </source>
</evidence>
<dbReference type="InterPro" id="IPR041171">
    <property type="entry name" value="SDR_Ig"/>
</dbReference>
<evidence type="ECO:0000259" key="10">
    <source>
        <dbReference type="Pfam" id="PF17961"/>
    </source>
</evidence>
<evidence type="ECO:0000256" key="3">
    <source>
        <dbReference type="ARBA" id="ARBA00022525"/>
    </source>
</evidence>
<feature type="domain" description="DUF7507" evidence="11">
    <location>
        <begin position="529"/>
        <end position="608"/>
    </location>
</feature>
<keyword evidence="7" id="KW-0472">Membrane</keyword>
<keyword evidence="3" id="KW-0964">Secreted</keyword>
<dbReference type="Gene3D" id="2.60.40.10">
    <property type="entry name" value="Immunoglobulins"/>
    <property type="match status" value="1"/>
</dbReference>
<dbReference type="Pfam" id="PF17961">
    <property type="entry name" value="Big_8"/>
    <property type="match status" value="1"/>
</dbReference>
<evidence type="ECO:0000313" key="12">
    <source>
        <dbReference type="EMBL" id="MBI8990287.1"/>
    </source>
</evidence>
<organism evidence="12 13">
    <name type="scientific">Corynebacterium meridianum</name>
    <dbReference type="NCBI Taxonomy" id="2765363"/>
    <lineage>
        <taxon>Bacteria</taxon>
        <taxon>Bacillati</taxon>
        <taxon>Actinomycetota</taxon>
        <taxon>Actinomycetes</taxon>
        <taxon>Mycobacteriales</taxon>
        <taxon>Corynebacteriaceae</taxon>
        <taxon>Corynebacterium</taxon>
    </lineage>
</organism>
<dbReference type="InterPro" id="IPR055354">
    <property type="entry name" value="DUF7507"/>
</dbReference>
<feature type="chain" id="PRO_5038714150" evidence="8">
    <location>
        <begin position="32"/>
        <end position="914"/>
    </location>
</feature>
<keyword evidence="4 8" id="KW-0732">Signal</keyword>
<dbReference type="InterPro" id="IPR013783">
    <property type="entry name" value="Ig-like_fold"/>
</dbReference>
<dbReference type="InterPro" id="IPR008966">
    <property type="entry name" value="Adhesion_dom_sf"/>
</dbReference>
<keyword evidence="13" id="KW-1185">Reference proteome</keyword>
<feature type="region of interest" description="Disordered" evidence="6">
    <location>
        <begin position="743"/>
        <end position="764"/>
    </location>
</feature>
<sequence length="914" mass="97497">MSLTISGFRRDHKRTAGVLLSLALACGVSVAAPPSITPQATAAENCIVDDLQWNWKGGESNKLNGGPDATADVEFDWSLSDPVNASDQFVVSLPEELKPLRKSELTLHAPGSDEVVATGIWDSGSNKATFTLTEYAEKHSNLRGTTWFTVTWNDWTQLPKEDKDYTSLPFNSCVGNSYLPAHWVAPTEGGVFQAGGKVGYLSDEQPAWVVYLGTAKQDIDKPVVITDTTDGKWAPNCDQISVMNRTPYPHTVISDVPVDSSRWTLDSCNESGFSLRFIPLTDGRYLLKNESLMISYTGKMRAESGDSRYLDNEFSVTGIDNNGSPSDEGDSGQASIDRGGSGGSGIGDKSVSVGDFVFYDVNGNGIQDPEDLPIPGIKLKIQNIDGTDVTKDFRNQDYSEVKENITRTDQSGRYLFTGLPFTKDGEVGRAYTVSIDRDDEQTRNILAKYTPTLTGKGDIYTDSSTWTANSKTLTREGERDFSLDFGFIKKLDDVVPSIKLVKYIDGHDANADAPAKDTTQTGDDQKPVTFTVGDTKPVTIVVTNTGTVDLTDVTVTDETTLGNDTVTDLDCPADKLATGDSMTCTGTLSMATPDTKHRNKASVTALPDPKDGQRVVTTEGNDWPEGQTLTDNDIANAITPADDVVPSIKLVKYIDGHDANADAPAKDTTQTGDDQKPVTFTVGDTKPVTIVVTNTGTVDLTDVTVTDETTLGNDTVTDLDCPADKLATGDSMTCTGTLSMATPDTKHRNKASVTALPDPKDGQRVVTTEGNDWPEGQTLTDNDIANAITPADDVVPGLSSASCGWVCALLPLLPLVPLIPLIGISSSLGASPSSGIGSSTPSTPIKTPVEQPTEAQTAPENGLPKSTESSNRETASTEKGVLAQTGANTITLFIIGMMALILGGFLLSRRNKTA</sequence>
<feature type="domain" description="SD-repeat containing protein B" evidence="9">
    <location>
        <begin position="352"/>
        <end position="487"/>
    </location>
</feature>
<name>A0A934I8F0_9CORY</name>
<evidence type="ECO:0000256" key="7">
    <source>
        <dbReference type="SAM" id="Phobius"/>
    </source>
</evidence>
<dbReference type="GO" id="GO:0005975">
    <property type="term" value="P:carbohydrate metabolic process"/>
    <property type="evidence" value="ECO:0007669"/>
    <property type="project" value="UniProtKB-ARBA"/>
</dbReference>
<dbReference type="InterPro" id="IPR011252">
    <property type="entry name" value="Fibrogen-bd_dom1"/>
</dbReference>
<keyword evidence="5" id="KW-0572">Peptidoglycan-anchor</keyword>
<proteinExistence type="predicted"/>
<evidence type="ECO:0000256" key="4">
    <source>
        <dbReference type="ARBA" id="ARBA00022729"/>
    </source>
</evidence>
<feature type="domain" description="DUF7507" evidence="11">
    <location>
        <begin position="679"/>
        <end position="758"/>
    </location>
</feature>
<evidence type="ECO:0000313" key="13">
    <source>
        <dbReference type="Proteomes" id="UP000645966"/>
    </source>
</evidence>
<dbReference type="SUPFAM" id="SSF117074">
    <property type="entry name" value="Hypothetical protein PA1324"/>
    <property type="match status" value="1"/>
</dbReference>
<protein>
    <submittedName>
        <fullName evidence="12">LPXTG cell wall anchor domain-containing protein</fullName>
    </submittedName>
</protein>
<feature type="domain" description="SDR-like Ig" evidence="10">
    <location>
        <begin position="72"/>
        <end position="154"/>
    </location>
</feature>
<dbReference type="AlphaFoldDB" id="A0A934I8F0"/>
<dbReference type="Pfam" id="PF17210">
    <property type="entry name" value="SdrD_B"/>
    <property type="match status" value="1"/>
</dbReference>
<dbReference type="NCBIfam" id="TIGR01167">
    <property type="entry name" value="LPXTG_anchor"/>
    <property type="match status" value="1"/>
</dbReference>
<feature type="signal peptide" evidence="8">
    <location>
        <begin position="1"/>
        <end position="31"/>
    </location>
</feature>
<dbReference type="SUPFAM" id="SSF49401">
    <property type="entry name" value="Bacterial adhesins"/>
    <property type="match status" value="1"/>
</dbReference>
<evidence type="ECO:0000256" key="8">
    <source>
        <dbReference type="SAM" id="SignalP"/>
    </source>
</evidence>
<dbReference type="RefSeq" id="WP_198739294.1">
    <property type="nucleotide sequence ID" value="NZ_JAEIOS010000015.1"/>
</dbReference>
<evidence type="ECO:0000259" key="11">
    <source>
        <dbReference type="Pfam" id="PF24346"/>
    </source>
</evidence>
<dbReference type="Gene3D" id="2.60.40.1280">
    <property type="match status" value="1"/>
</dbReference>
<dbReference type="GO" id="GO:0007155">
    <property type="term" value="P:cell adhesion"/>
    <property type="evidence" value="ECO:0007669"/>
    <property type="project" value="InterPro"/>
</dbReference>
<dbReference type="InterPro" id="IPR033764">
    <property type="entry name" value="Sdr_B"/>
</dbReference>
<feature type="transmembrane region" description="Helical" evidence="7">
    <location>
        <begin position="890"/>
        <end position="908"/>
    </location>
</feature>
<evidence type="ECO:0000259" key="9">
    <source>
        <dbReference type="Pfam" id="PF17210"/>
    </source>
</evidence>
<dbReference type="EMBL" id="JAEIOS010000015">
    <property type="protein sequence ID" value="MBI8990287.1"/>
    <property type="molecule type" value="Genomic_DNA"/>
</dbReference>
<feature type="compositionally biased region" description="Polar residues" evidence="6">
    <location>
        <begin position="853"/>
        <end position="874"/>
    </location>
</feature>
<gene>
    <name evidence="12" type="ORF">JDV75_11040</name>
</gene>
<feature type="region of interest" description="Disordered" evidence="6">
    <location>
        <begin position="313"/>
        <end position="347"/>
    </location>
</feature>
<evidence type="ECO:0000256" key="1">
    <source>
        <dbReference type="ARBA" id="ARBA00004168"/>
    </source>
</evidence>
<keyword evidence="2" id="KW-0134">Cell wall</keyword>
<dbReference type="Proteomes" id="UP000645966">
    <property type="component" value="Unassembled WGS sequence"/>
</dbReference>
<keyword evidence="7" id="KW-1133">Transmembrane helix</keyword>
<feature type="compositionally biased region" description="Low complexity" evidence="6">
    <location>
        <begin position="830"/>
        <end position="845"/>
    </location>
</feature>
<feature type="compositionally biased region" description="Polar residues" evidence="6">
    <location>
        <begin position="314"/>
        <end position="325"/>
    </location>
</feature>
<evidence type="ECO:0000256" key="6">
    <source>
        <dbReference type="SAM" id="MobiDB-lite"/>
    </source>
</evidence>
<comment type="subcellular location">
    <subcellularLocation>
        <location evidence="1">Secreted</location>
        <location evidence="1">Cell wall</location>
        <topology evidence="1">Peptidoglycan-anchor</topology>
    </subcellularLocation>
</comment>
<keyword evidence="7" id="KW-0812">Transmembrane</keyword>
<evidence type="ECO:0000256" key="2">
    <source>
        <dbReference type="ARBA" id="ARBA00022512"/>
    </source>
</evidence>
<dbReference type="Pfam" id="PF24346">
    <property type="entry name" value="DUF7507"/>
    <property type="match status" value="2"/>
</dbReference>
<feature type="region of interest" description="Disordered" evidence="6">
    <location>
        <begin position="830"/>
        <end position="880"/>
    </location>
</feature>
<comment type="caution">
    <text evidence="12">The sequence shown here is derived from an EMBL/GenBank/DDBJ whole genome shotgun (WGS) entry which is preliminary data.</text>
</comment>
<feature type="region of interest" description="Disordered" evidence="6">
    <location>
        <begin position="589"/>
        <end position="614"/>
    </location>
</feature>